<gene>
    <name evidence="4" type="ORF">CKAN_00506400</name>
</gene>
<dbReference type="OrthoDB" id="5599468at2759"/>
<feature type="region of interest" description="Disordered" evidence="2">
    <location>
        <begin position="205"/>
        <end position="240"/>
    </location>
</feature>
<organism evidence="4 5">
    <name type="scientific">Cinnamomum micranthum f. kanehirae</name>
    <dbReference type="NCBI Taxonomy" id="337451"/>
    <lineage>
        <taxon>Eukaryota</taxon>
        <taxon>Viridiplantae</taxon>
        <taxon>Streptophyta</taxon>
        <taxon>Embryophyta</taxon>
        <taxon>Tracheophyta</taxon>
        <taxon>Spermatophyta</taxon>
        <taxon>Magnoliopsida</taxon>
        <taxon>Magnoliidae</taxon>
        <taxon>Laurales</taxon>
        <taxon>Lauraceae</taxon>
        <taxon>Cinnamomum</taxon>
    </lineage>
</organism>
<keyword evidence="1" id="KW-0175">Coiled coil</keyword>
<feature type="compositionally biased region" description="Low complexity" evidence="2">
    <location>
        <begin position="36"/>
        <end position="49"/>
    </location>
</feature>
<reference evidence="4 5" key="1">
    <citation type="journal article" date="2019" name="Nat. Plants">
        <title>Stout camphor tree genome fills gaps in understanding of flowering plant genome evolution.</title>
        <authorList>
            <person name="Chaw S.M."/>
            <person name="Liu Y.C."/>
            <person name="Wu Y.W."/>
            <person name="Wang H.Y."/>
            <person name="Lin C.I."/>
            <person name="Wu C.S."/>
            <person name="Ke H.M."/>
            <person name="Chang L.Y."/>
            <person name="Hsu C.Y."/>
            <person name="Yang H.T."/>
            <person name="Sudianto E."/>
            <person name="Hsu M.H."/>
            <person name="Wu K.P."/>
            <person name="Wang L.N."/>
            <person name="Leebens-Mack J.H."/>
            <person name="Tsai I.J."/>
        </authorList>
    </citation>
    <scope>NUCLEOTIDE SEQUENCE [LARGE SCALE GENOMIC DNA]</scope>
    <source>
        <strain evidence="5">cv. Chaw 1501</strain>
        <tissue evidence="4">Young leaves</tissue>
    </source>
</reference>
<evidence type="ECO:0000313" key="4">
    <source>
        <dbReference type="EMBL" id="RWR76613.1"/>
    </source>
</evidence>
<accession>A0A3S3Q0Z3</accession>
<dbReference type="STRING" id="337451.A0A3S3Q0Z3"/>
<protein>
    <recommendedName>
        <fullName evidence="3">At4g15545-like C-terminal domain-containing protein</fullName>
    </recommendedName>
</protein>
<feature type="compositionally biased region" description="Low complexity" evidence="2">
    <location>
        <begin position="334"/>
        <end position="355"/>
    </location>
</feature>
<dbReference type="AlphaFoldDB" id="A0A3S3Q0Z3"/>
<dbReference type="EMBL" id="QPKB01000002">
    <property type="protein sequence ID" value="RWR76613.1"/>
    <property type="molecule type" value="Genomic_DNA"/>
</dbReference>
<dbReference type="PANTHER" id="PTHR47383">
    <property type="entry name" value="OS03G0659800 PROTEIN"/>
    <property type="match status" value="1"/>
</dbReference>
<dbReference type="SUPFAM" id="SSF90257">
    <property type="entry name" value="Myosin rod fragments"/>
    <property type="match status" value="1"/>
</dbReference>
<evidence type="ECO:0000259" key="3">
    <source>
        <dbReference type="Pfam" id="PF25972"/>
    </source>
</evidence>
<name>A0A3S3Q0Z3_9MAGN</name>
<dbReference type="Proteomes" id="UP000283530">
    <property type="component" value="Unassembled WGS sequence"/>
</dbReference>
<feature type="domain" description="At4g15545-like C-terminal" evidence="3">
    <location>
        <begin position="361"/>
        <end position="425"/>
    </location>
</feature>
<dbReference type="InterPro" id="IPR058936">
    <property type="entry name" value="At4g15545-like"/>
</dbReference>
<evidence type="ECO:0000256" key="1">
    <source>
        <dbReference type="SAM" id="Coils"/>
    </source>
</evidence>
<keyword evidence="5" id="KW-1185">Reference proteome</keyword>
<dbReference type="InterPro" id="IPR058935">
    <property type="entry name" value="At4g15545-like_C"/>
</dbReference>
<feature type="coiled-coil region" evidence="1">
    <location>
        <begin position="128"/>
        <end position="190"/>
    </location>
</feature>
<sequence length="434" mass="47860">MCTCLKFKNSPIHINFNTYHIFPKSNPTENSYKTLPYPTSSNSTCTPSSQEKPSPSPCLSLFIIIHILPFPFPNKQMQSTDKPAVPDFGLPDPLLSVLPTDPFEQLDVARKITSIALATRVSKLESETSRLRQKAAEKDNLIADLEAQIESLDASLSETSDELARAVEQKESLLRENASLSNTVKKLSRDVSKLETFRKTLMQSLHEEEDNSAGAPRVVSQQIPNSSSFSSGSTRGEEDASLRLRPPLIPTQLQEMGNTSSVDGGLVETDALKHGISHGFLLASHSSTPRLTPPDSPPRFSAAVSPTRSSKSTSPRRHSISFSTSRSMFDDRSSIFSSMPSSHHSSLSGSLDAGSQTGRSRVDGKEFFRQVRSRLSYEQFGAFLANVKELNAHRQTREETLQKADEIFGSDNKDLYMVFEGLISRTSAERHAHS</sequence>
<dbReference type="Pfam" id="PF25972">
    <property type="entry name" value="At4g15545_C"/>
    <property type="match status" value="1"/>
</dbReference>
<feature type="region of interest" description="Disordered" evidence="2">
    <location>
        <begin position="32"/>
        <end position="52"/>
    </location>
</feature>
<feature type="region of interest" description="Disordered" evidence="2">
    <location>
        <begin position="285"/>
        <end position="359"/>
    </location>
</feature>
<proteinExistence type="predicted"/>
<dbReference type="PANTHER" id="PTHR47383:SF3">
    <property type="entry name" value="WAT1-RELATED PROTEIN"/>
    <property type="match status" value="1"/>
</dbReference>
<evidence type="ECO:0000256" key="2">
    <source>
        <dbReference type="SAM" id="MobiDB-lite"/>
    </source>
</evidence>
<comment type="caution">
    <text evidence="4">The sequence shown here is derived from an EMBL/GenBank/DDBJ whole genome shotgun (WGS) entry which is preliminary data.</text>
</comment>
<evidence type="ECO:0000313" key="5">
    <source>
        <dbReference type="Proteomes" id="UP000283530"/>
    </source>
</evidence>